<keyword evidence="9" id="KW-0833">Ubl conjugation pathway</keyword>
<protein>
    <recommendedName>
        <fullName evidence="4">RING-type E3 ubiquitin transferase</fullName>
        <ecNumber evidence="4">2.3.2.27</ecNumber>
    </recommendedName>
</protein>
<dbReference type="SMART" id="SM00184">
    <property type="entry name" value="RING"/>
    <property type="match status" value="1"/>
</dbReference>
<dbReference type="PANTHER" id="PTHR46913">
    <property type="entry name" value="RING-H2 FINGER PROTEIN ATL16"/>
    <property type="match status" value="1"/>
</dbReference>
<dbReference type="STRING" id="29655.A0A0K9P2M0"/>
<dbReference type="SUPFAM" id="SSF57850">
    <property type="entry name" value="RING/U-box"/>
    <property type="match status" value="1"/>
</dbReference>
<dbReference type="InterPro" id="IPR001841">
    <property type="entry name" value="Znf_RING"/>
</dbReference>
<dbReference type="EC" id="2.3.2.27" evidence="4"/>
<name>A0A0K9P2M0_ZOSMR</name>
<evidence type="ECO:0000256" key="3">
    <source>
        <dbReference type="ARBA" id="ARBA00004906"/>
    </source>
</evidence>
<evidence type="ECO:0000256" key="15">
    <source>
        <dbReference type="SAM" id="Phobius"/>
    </source>
</evidence>
<evidence type="ECO:0000256" key="5">
    <source>
        <dbReference type="ARBA" id="ARBA00022679"/>
    </source>
</evidence>
<dbReference type="Proteomes" id="UP000036987">
    <property type="component" value="Unassembled WGS sequence"/>
</dbReference>
<evidence type="ECO:0000256" key="8">
    <source>
        <dbReference type="ARBA" id="ARBA00022771"/>
    </source>
</evidence>
<evidence type="ECO:0000256" key="10">
    <source>
        <dbReference type="ARBA" id="ARBA00022833"/>
    </source>
</evidence>
<keyword evidence="6 15" id="KW-0812">Transmembrane</keyword>
<dbReference type="EMBL" id="LFYR01001258">
    <property type="protein sequence ID" value="KMZ63214.1"/>
    <property type="molecule type" value="Genomic_DNA"/>
</dbReference>
<keyword evidence="12 15" id="KW-0472">Membrane</keyword>
<keyword evidence="10" id="KW-0862">Zinc</keyword>
<dbReference type="GO" id="GO:0008270">
    <property type="term" value="F:zinc ion binding"/>
    <property type="evidence" value="ECO:0007669"/>
    <property type="project" value="UniProtKB-KW"/>
</dbReference>
<comment type="subcellular location">
    <subcellularLocation>
        <location evidence="2">Membrane</location>
        <topology evidence="2">Single-pass membrane protein</topology>
    </subcellularLocation>
</comment>
<dbReference type="CDD" id="cd16461">
    <property type="entry name" value="RING-H2_EL5-like"/>
    <property type="match status" value="1"/>
</dbReference>
<accession>A0A0K9P2M0</accession>
<evidence type="ECO:0000259" key="16">
    <source>
        <dbReference type="PROSITE" id="PS50089"/>
    </source>
</evidence>
<dbReference type="GO" id="GO:0016020">
    <property type="term" value="C:membrane"/>
    <property type="evidence" value="ECO:0007669"/>
    <property type="project" value="UniProtKB-SubCell"/>
</dbReference>
<keyword evidence="7" id="KW-0479">Metal-binding</keyword>
<feature type="transmembrane region" description="Helical" evidence="15">
    <location>
        <begin position="25"/>
        <end position="50"/>
    </location>
</feature>
<evidence type="ECO:0000256" key="14">
    <source>
        <dbReference type="SAM" id="MobiDB-lite"/>
    </source>
</evidence>
<comment type="catalytic activity">
    <reaction evidence="1">
        <text>S-ubiquitinyl-[E2 ubiquitin-conjugating enzyme]-L-cysteine + [acceptor protein]-L-lysine = [E2 ubiquitin-conjugating enzyme]-L-cysteine + N(6)-ubiquitinyl-[acceptor protein]-L-lysine.</text>
        <dbReference type="EC" id="2.3.2.27"/>
    </reaction>
</comment>
<evidence type="ECO:0000256" key="2">
    <source>
        <dbReference type="ARBA" id="ARBA00004167"/>
    </source>
</evidence>
<dbReference type="InterPro" id="IPR044600">
    <property type="entry name" value="ATL1/ATL16-like"/>
</dbReference>
<dbReference type="GO" id="GO:0061630">
    <property type="term" value="F:ubiquitin protein ligase activity"/>
    <property type="evidence" value="ECO:0007669"/>
    <property type="project" value="UniProtKB-EC"/>
</dbReference>
<keyword evidence="8 13" id="KW-0863">Zinc-finger</keyword>
<keyword evidence="11 15" id="KW-1133">Transmembrane helix</keyword>
<evidence type="ECO:0000256" key="6">
    <source>
        <dbReference type="ARBA" id="ARBA00022692"/>
    </source>
</evidence>
<comment type="caution">
    <text evidence="17">The sequence shown here is derived from an EMBL/GenBank/DDBJ whole genome shotgun (WGS) entry which is preliminary data.</text>
</comment>
<proteinExistence type="predicted"/>
<evidence type="ECO:0000313" key="17">
    <source>
        <dbReference type="EMBL" id="KMZ63214.1"/>
    </source>
</evidence>
<dbReference type="PANTHER" id="PTHR46913:SF1">
    <property type="entry name" value="RING-H2 FINGER PROTEIN ATL16"/>
    <property type="match status" value="1"/>
</dbReference>
<comment type="pathway">
    <text evidence="3">Protein modification; protein ubiquitination.</text>
</comment>
<evidence type="ECO:0000256" key="9">
    <source>
        <dbReference type="ARBA" id="ARBA00022786"/>
    </source>
</evidence>
<dbReference type="PROSITE" id="PS50089">
    <property type="entry name" value="ZF_RING_2"/>
    <property type="match status" value="1"/>
</dbReference>
<evidence type="ECO:0000256" key="11">
    <source>
        <dbReference type="ARBA" id="ARBA00022989"/>
    </source>
</evidence>
<dbReference type="Gene3D" id="3.30.40.10">
    <property type="entry name" value="Zinc/RING finger domain, C3HC4 (zinc finger)"/>
    <property type="match status" value="1"/>
</dbReference>
<sequence>MAAVNANHSPEPPPASEPEPTSAHLGYPILVISIIGILIMSLLLVSYYAFAIKCSPNSRYSDTINRFVISRQARRRRRRPGSVVISSNSSTGVGLEEYEIRAIPIVQFRKFQENCECSICLTEFDDYEKLKFLPNCAHVFHIDCIDTWLQANLNCPICRSNITISAVNLPTPPQKTPSFITVRSLSSMIVVVDDDASVSVSISPILDIPVASSTLPVTMNRNASLVRELNITAGEKAEEFNFLRPMRRSVSMDILRNNEEEDENDGRHLFCSGDYRGESSTSSSILPIHGELELETRTAATKPPEMGRR</sequence>
<evidence type="ECO:0000256" key="12">
    <source>
        <dbReference type="ARBA" id="ARBA00023136"/>
    </source>
</evidence>
<evidence type="ECO:0000256" key="13">
    <source>
        <dbReference type="PROSITE-ProRule" id="PRU00175"/>
    </source>
</evidence>
<evidence type="ECO:0000256" key="4">
    <source>
        <dbReference type="ARBA" id="ARBA00012483"/>
    </source>
</evidence>
<reference evidence="18" key="1">
    <citation type="journal article" date="2016" name="Nature">
        <title>The genome of the seagrass Zostera marina reveals angiosperm adaptation to the sea.</title>
        <authorList>
            <person name="Olsen J.L."/>
            <person name="Rouze P."/>
            <person name="Verhelst B."/>
            <person name="Lin Y.-C."/>
            <person name="Bayer T."/>
            <person name="Collen J."/>
            <person name="Dattolo E."/>
            <person name="De Paoli E."/>
            <person name="Dittami S."/>
            <person name="Maumus F."/>
            <person name="Michel G."/>
            <person name="Kersting A."/>
            <person name="Lauritano C."/>
            <person name="Lohaus R."/>
            <person name="Toepel M."/>
            <person name="Tonon T."/>
            <person name="Vanneste K."/>
            <person name="Amirebrahimi M."/>
            <person name="Brakel J."/>
            <person name="Bostroem C."/>
            <person name="Chovatia M."/>
            <person name="Grimwood J."/>
            <person name="Jenkins J.W."/>
            <person name="Jueterbock A."/>
            <person name="Mraz A."/>
            <person name="Stam W.T."/>
            <person name="Tice H."/>
            <person name="Bornberg-Bauer E."/>
            <person name="Green P.J."/>
            <person name="Pearson G.A."/>
            <person name="Procaccini G."/>
            <person name="Duarte C.M."/>
            <person name="Schmutz J."/>
            <person name="Reusch T.B.H."/>
            <person name="Van de Peer Y."/>
        </authorList>
    </citation>
    <scope>NUCLEOTIDE SEQUENCE [LARGE SCALE GENOMIC DNA]</scope>
    <source>
        <strain evidence="18">cv. Finnish</strain>
    </source>
</reference>
<keyword evidence="5" id="KW-0808">Transferase</keyword>
<evidence type="ECO:0000256" key="1">
    <source>
        <dbReference type="ARBA" id="ARBA00000900"/>
    </source>
</evidence>
<dbReference type="OrthoDB" id="8062037at2759"/>
<dbReference type="Pfam" id="PF13639">
    <property type="entry name" value="zf-RING_2"/>
    <property type="match status" value="1"/>
</dbReference>
<gene>
    <name evidence="17" type="ORF">ZOSMA_41G00580</name>
</gene>
<feature type="region of interest" description="Disordered" evidence="14">
    <location>
        <begin position="1"/>
        <end position="20"/>
    </location>
</feature>
<evidence type="ECO:0000256" key="7">
    <source>
        <dbReference type="ARBA" id="ARBA00022723"/>
    </source>
</evidence>
<organism evidence="17 18">
    <name type="scientific">Zostera marina</name>
    <name type="common">Eelgrass</name>
    <dbReference type="NCBI Taxonomy" id="29655"/>
    <lineage>
        <taxon>Eukaryota</taxon>
        <taxon>Viridiplantae</taxon>
        <taxon>Streptophyta</taxon>
        <taxon>Embryophyta</taxon>
        <taxon>Tracheophyta</taxon>
        <taxon>Spermatophyta</taxon>
        <taxon>Magnoliopsida</taxon>
        <taxon>Liliopsida</taxon>
        <taxon>Zosteraceae</taxon>
        <taxon>Zostera</taxon>
    </lineage>
</organism>
<dbReference type="InterPro" id="IPR013083">
    <property type="entry name" value="Znf_RING/FYVE/PHD"/>
</dbReference>
<dbReference type="AlphaFoldDB" id="A0A0K9P2M0"/>
<dbReference type="GO" id="GO:0016567">
    <property type="term" value="P:protein ubiquitination"/>
    <property type="evidence" value="ECO:0007669"/>
    <property type="project" value="InterPro"/>
</dbReference>
<evidence type="ECO:0000313" key="18">
    <source>
        <dbReference type="Proteomes" id="UP000036987"/>
    </source>
</evidence>
<feature type="domain" description="RING-type" evidence="16">
    <location>
        <begin position="117"/>
        <end position="159"/>
    </location>
</feature>
<keyword evidence="18" id="KW-1185">Reference proteome</keyword>
<dbReference type="SMART" id="SM01197">
    <property type="entry name" value="FANCL_C"/>
    <property type="match status" value="1"/>
</dbReference>